<sequence>MILPQDMDLPPMLIPHHKELKEGLTRVSSDLLGPLRMVWQSISRVPSPALTEGGISSMTPTDESRRYLSLQLNLFIKPISDFECSFSNLNICGAVPPIVQKERNLAKLGMLNCGQCIDFVLQETSIESFNKYVLFICSEICISSCFVCRESKDTALLVLREIYGNIPFLNSPLNQIKCLNES</sequence>
<name>A0A8C1WJ63_CYPCA</name>
<accession>A0A8C1WJ63</accession>
<proteinExistence type="predicted"/>
<dbReference type="Ensembl" id="ENSCCRT00015069030.1">
    <property type="protein sequence ID" value="ENSCCRP00015066850.1"/>
    <property type="gene ID" value="ENSCCRG00015027217.1"/>
</dbReference>
<protein>
    <submittedName>
        <fullName evidence="1">Uncharacterized protein</fullName>
    </submittedName>
</protein>
<evidence type="ECO:0000313" key="1">
    <source>
        <dbReference type="Ensembl" id="ENSCCRP00015066850.1"/>
    </source>
</evidence>
<evidence type="ECO:0000313" key="2">
    <source>
        <dbReference type="Proteomes" id="UP000694700"/>
    </source>
</evidence>
<dbReference type="Proteomes" id="UP000694700">
    <property type="component" value="Unplaced"/>
</dbReference>
<dbReference type="AlphaFoldDB" id="A0A8C1WJ63"/>
<organism evidence="1 2">
    <name type="scientific">Cyprinus carpio</name>
    <name type="common">Common carp</name>
    <dbReference type="NCBI Taxonomy" id="7962"/>
    <lineage>
        <taxon>Eukaryota</taxon>
        <taxon>Metazoa</taxon>
        <taxon>Chordata</taxon>
        <taxon>Craniata</taxon>
        <taxon>Vertebrata</taxon>
        <taxon>Euteleostomi</taxon>
        <taxon>Actinopterygii</taxon>
        <taxon>Neopterygii</taxon>
        <taxon>Teleostei</taxon>
        <taxon>Ostariophysi</taxon>
        <taxon>Cypriniformes</taxon>
        <taxon>Cyprinidae</taxon>
        <taxon>Cyprininae</taxon>
        <taxon>Cyprinus</taxon>
    </lineage>
</organism>
<reference evidence="1" key="1">
    <citation type="submission" date="2025-08" db="UniProtKB">
        <authorList>
            <consortium name="Ensembl"/>
        </authorList>
    </citation>
    <scope>IDENTIFICATION</scope>
</reference>